<name>A0A418EP14_APHAT</name>
<dbReference type="Proteomes" id="UP000285430">
    <property type="component" value="Unassembled WGS sequence"/>
</dbReference>
<protein>
    <recommendedName>
        <fullName evidence="10">DUF659 domain-containing protein</fullName>
    </recommendedName>
</protein>
<sequence>MGAWIDRISLGEKFTLDKAYADIFYSTGIPFRFADSPALETFIKLAQPAYAPPTAKAIAGPLLNHAHQGMMAKMNQFVQDQTRISLVSDGWTSLRNDYMVNFVAVFPNKSVKLNIAHDLENAMMAIEIDKISGVVTDNAACMRAAWKILEAKYPGLICNGCAAHALNILVKDVCKLEPYATILESSRHATSFVKDRNALTKRFERIQQHMHVDGELRIVEDATFWSNLEALVVLLRPTCTIIDKLESDSCCLSDVYHKKINPDGHHVLVEIAAFVDAMKNPSTKAHSFIEECVTLMTYWHQVGSTKFPALYVVAQTVFSVLTSQAAAERVWSIYEFILTKRRNRLSPDKVSMLFQLYMNSDRSSRGNLVSVMMREESDGGGSDIDDETKDEE</sequence>
<evidence type="ECO:0008006" key="10">
    <source>
        <dbReference type="Google" id="ProtNLM"/>
    </source>
</evidence>
<dbReference type="InterPro" id="IPR052035">
    <property type="entry name" value="ZnF_BED_domain_contain"/>
</dbReference>
<dbReference type="InterPro" id="IPR008906">
    <property type="entry name" value="HATC_C_dom"/>
</dbReference>
<accession>A0A418EP14</accession>
<gene>
    <name evidence="8" type="ORF">DYB37_010811</name>
</gene>
<proteinExistence type="predicted"/>
<dbReference type="EMBL" id="QUTH01003913">
    <property type="protein sequence ID" value="RHZ16580.1"/>
    <property type="molecule type" value="Genomic_DNA"/>
</dbReference>
<dbReference type="Pfam" id="PF05699">
    <property type="entry name" value="Dimer_Tnp_hAT"/>
    <property type="match status" value="1"/>
</dbReference>
<organism evidence="8 9">
    <name type="scientific">Aphanomyces astaci</name>
    <name type="common">Crayfish plague agent</name>
    <dbReference type="NCBI Taxonomy" id="112090"/>
    <lineage>
        <taxon>Eukaryota</taxon>
        <taxon>Sar</taxon>
        <taxon>Stramenopiles</taxon>
        <taxon>Oomycota</taxon>
        <taxon>Saprolegniomycetes</taxon>
        <taxon>Saprolegniales</taxon>
        <taxon>Verrucalvaceae</taxon>
        <taxon>Aphanomyces</taxon>
    </lineage>
</organism>
<feature type="domain" description="DUF659" evidence="6">
    <location>
        <begin position="53"/>
        <end position="186"/>
    </location>
</feature>
<evidence type="ECO:0000256" key="2">
    <source>
        <dbReference type="ARBA" id="ARBA00022723"/>
    </source>
</evidence>
<dbReference type="PANTHER" id="PTHR46481:SF10">
    <property type="entry name" value="ZINC FINGER BED DOMAIN-CONTAINING PROTEIN 39"/>
    <property type="match status" value="1"/>
</dbReference>
<dbReference type="VEuPathDB" id="FungiDB:H257_17606"/>
<dbReference type="PANTHER" id="PTHR46481">
    <property type="entry name" value="ZINC FINGER BED DOMAIN-CONTAINING PROTEIN 4"/>
    <property type="match status" value="1"/>
</dbReference>
<comment type="caution">
    <text evidence="8">The sequence shown here is derived from an EMBL/GenBank/DDBJ whole genome shotgun (WGS) entry which is preliminary data.</text>
</comment>
<dbReference type="GO" id="GO:0046983">
    <property type="term" value="F:protein dimerization activity"/>
    <property type="evidence" value="ECO:0007669"/>
    <property type="project" value="InterPro"/>
</dbReference>
<reference evidence="8 9" key="1">
    <citation type="submission" date="2018-08" db="EMBL/GenBank/DDBJ databases">
        <title>Aphanomyces genome sequencing and annotation.</title>
        <authorList>
            <person name="Minardi D."/>
            <person name="Oidtmann B."/>
            <person name="Van Der Giezen M."/>
            <person name="Studholme D.J."/>
        </authorList>
    </citation>
    <scope>NUCLEOTIDE SEQUENCE [LARGE SCALE GENOMIC DNA]</scope>
    <source>
        <strain evidence="8 9">Da</strain>
    </source>
</reference>
<dbReference type="SUPFAM" id="SSF53098">
    <property type="entry name" value="Ribonuclease H-like"/>
    <property type="match status" value="1"/>
</dbReference>
<evidence type="ECO:0000313" key="9">
    <source>
        <dbReference type="Proteomes" id="UP000285430"/>
    </source>
</evidence>
<evidence type="ECO:0000256" key="3">
    <source>
        <dbReference type="ARBA" id="ARBA00022771"/>
    </source>
</evidence>
<keyword evidence="3" id="KW-0863">Zinc-finger</keyword>
<evidence type="ECO:0000256" key="5">
    <source>
        <dbReference type="ARBA" id="ARBA00023242"/>
    </source>
</evidence>
<evidence type="ECO:0000256" key="1">
    <source>
        <dbReference type="ARBA" id="ARBA00004123"/>
    </source>
</evidence>
<dbReference type="InterPro" id="IPR012337">
    <property type="entry name" value="RNaseH-like_sf"/>
</dbReference>
<evidence type="ECO:0000313" key="8">
    <source>
        <dbReference type="EMBL" id="RHZ16580.1"/>
    </source>
</evidence>
<comment type="subcellular location">
    <subcellularLocation>
        <location evidence="1">Nucleus</location>
    </subcellularLocation>
</comment>
<evidence type="ECO:0000259" key="7">
    <source>
        <dbReference type="Pfam" id="PF05699"/>
    </source>
</evidence>
<keyword evidence="2" id="KW-0479">Metal-binding</keyword>
<evidence type="ECO:0000259" key="6">
    <source>
        <dbReference type="Pfam" id="PF04937"/>
    </source>
</evidence>
<dbReference type="Pfam" id="PF04937">
    <property type="entry name" value="DUF659"/>
    <property type="match status" value="1"/>
</dbReference>
<evidence type="ECO:0000256" key="4">
    <source>
        <dbReference type="ARBA" id="ARBA00022833"/>
    </source>
</evidence>
<feature type="domain" description="HAT C-terminal dimerisation" evidence="7">
    <location>
        <begin position="294"/>
        <end position="354"/>
    </location>
</feature>
<dbReference type="InterPro" id="IPR007021">
    <property type="entry name" value="DUF659"/>
</dbReference>
<keyword evidence="5" id="KW-0539">Nucleus</keyword>
<dbReference type="GO" id="GO:0008270">
    <property type="term" value="F:zinc ion binding"/>
    <property type="evidence" value="ECO:0007669"/>
    <property type="project" value="UniProtKB-KW"/>
</dbReference>
<dbReference type="GO" id="GO:0005634">
    <property type="term" value="C:nucleus"/>
    <property type="evidence" value="ECO:0007669"/>
    <property type="project" value="UniProtKB-SubCell"/>
</dbReference>
<dbReference type="AlphaFoldDB" id="A0A418EP14"/>
<keyword evidence="4" id="KW-0862">Zinc</keyword>